<dbReference type="OrthoDB" id="2269034at2759"/>
<protein>
    <recommendedName>
        <fullName evidence="3">F-box domain-containing protein</fullName>
    </recommendedName>
</protein>
<name>A0A165KJI5_EXIGL</name>
<accession>A0A165KJI5</accession>
<sequence length="449" mass="49908">MPDDILRCIFEEVAALPDEGWETIGDGTYNEDRAMHPFLLASVCVRWRRVALALPGLWTYVGISDEESSDDVAQHIARVPLFLSRSKTAPLDIFVHLYHFDAALTSVMATLAAHASRWRRVQLSLPSGTPRGVVDGFKGPMLHLIELSIAASFDEDDEGFEGYFPHTPRLGNLSLCGTLMFLSRFCATPPPLTTLRITVDYSCLQLVRLLELVQNTLEALHITLGFTETPTSPIKLPMLHTLLLGIQPFFVSEFGTALIVAPKLRSLSAKGMRTFHIGIRPLLEQHSRTVTELALHSLSAQLDSRIIPSYGSLVNLSVVHFMTVPRGSFFAHIATSSAPCIWPRLEHIILGFPEIATRSATTAFCCYSRLAIDTPRRRTTAELRLTQTRPVRVKYAGLTFQRMRLLGLPQRSSGCSRCEKLRAFELRTGTRGGETSPACISMHTIRSKP</sequence>
<reference evidence="1 2" key="1">
    <citation type="journal article" date="2016" name="Mol. Biol. Evol.">
        <title>Comparative Genomics of Early-Diverging Mushroom-Forming Fungi Provides Insights into the Origins of Lignocellulose Decay Capabilities.</title>
        <authorList>
            <person name="Nagy L.G."/>
            <person name="Riley R."/>
            <person name="Tritt A."/>
            <person name="Adam C."/>
            <person name="Daum C."/>
            <person name="Floudas D."/>
            <person name="Sun H."/>
            <person name="Yadav J.S."/>
            <person name="Pangilinan J."/>
            <person name="Larsson K.H."/>
            <person name="Matsuura K."/>
            <person name="Barry K."/>
            <person name="Labutti K."/>
            <person name="Kuo R."/>
            <person name="Ohm R.A."/>
            <person name="Bhattacharya S.S."/>
            <person name="Shirouzu T."/>
            <person name="Yoshinaga Y."/>
            <person name="Martin F.M."/>
            <person name="Grigoriev I.V."/>
            <person name="Hibbett D.S."/>
        </authorList>
    </citation>
    <scope>NUCLEOTIDE SEQUENCE [LARGE SCALE GENOMIC DNA]</scope>
    <source>
        <strain evidence="1 2">HHB12029</strain>
    </source>
</reference>
<dbReference type="STRING" id="1314781.A0A165KJI5"/>
<dbReference type="InParanoid" id="A0A165KJI5"/>
<dbReference type="EMBL" id="KV425943">
    <property type="protein sequence ID" value="KZV96433.1"/>
    <property type="molecule type" value="Genomic_DNA"/>
</dbReference>
<dbReference type="InterPro" id="IPR032675">
    <property type="entry name" value="LRR_dom_sf"/>
</dbReference>
<dbReference type="SUPFAM" id="SSF52047">
    <property type="entry name" value="RNI-like"/>
    <property type="match status" value="1"/>
</dbReference>
<dbReference type="Proteomes" id="UP000077266">
    <property type="component" value="Unassembled WGS sequence"/>
</dbReference>
<evidence type="ECO:0000313" key="2">
    <source>
        <dbReference type="Proteomes" id="UP000077266"/>
    </source>
</evidence>
<organism evidence="1 2">
    <name type="scientific">Exidia glandulosa HHB12029</name>
    <dbReference type="NCBI Taxonomy" id="1314781"/>
    <lineage>
        <taxon>Eukaryota</taxon>
        <taxon>Fungi</taxon>
        <taxon>Dikarya</taxon>
        <taxon>Basidiomycota</taxon>
        <taxon>Agaricomycotina</taxon>
        <taxon>Agaricomycetes</taxon>
        <taxon>Auriculariales</taxon>
        <taxon>Exidiaceae</taxon>
        <taxon>Exidia</taxon>
    </lineage>
</organism>
<proteinExistence type="predicted"/>
<evidence type="ECO:0008006" key="3">
    <source>
        <dbReference type="Google" id="ProtNLM"/>
    </source>
</evidence>
<evidence type="ECO:0000313" key="1">
    <source>
        <dbReference type="EMBL" id="KZV96433.1"/>
    </source>
</evidence>
<gene>
    <name evidence="1" type="ORF">EXIGLDRAFT_733348</name>
</gene>
<keyword evidence="2" id="KW-1185">Reference proteome</keyword>
<dbReference type="Gene3D" id="3.80.10.10">
    <property type="entry name" value="Ribonuclease Inhibitor"/>
    <property type="match status" value="1"/>
</dbReference>
<dbReference type="AlphaFoldDB" id="A0A165KJI5"/>